<evidence type="ECO:0000256" key="6">
    <source>
        <dbReference type="ARBA" id="ARBA00023136"/>
    </source>
</evidence>
<keyword evidence="2" id="KW-0813">Transport</keyword>
<comment type="caution">
    <text evidence="9">The sequence shown here is derived from an EMBL/GenBank/DDBJ whole genome shotgun (WGS) entry which is preliminary data.</text>
</comment>
<dbReference type="OrthoDB" id="9780162at2"/>
<proteinExistence type="predicted"/>
<feature type="domain" description="Amino acid permease/ SLC12A" evidence="8">
    <location>
        <begin position="25"/>
        <end position="406"/>
    </location>
</feature>
<gene>
    <name evidence="9" type="ORF">A374_07499</name>
</gene>
<evidence type="ECO:0000256" key="2">
    <source>
        <dbReference type="ARBA" id="ARBA00022448"/>
    </source>
</evidence>
<evidence type="ECO:0000256" key="3">
    <source>
        <dbReference type="ARBA" id="ARBA00022692"/>
    </source>
</evidence>
<evidence type="ECO:0000256" key="4">
    <source>
        <dbReference type="ARBA" id="ARBA00022970"/>
    </source>
</evidence>
<feature type="transmembrane region" description="Helical" evidence="7">
    <location>
        <begin position="129"/>
        <end position="149"/>
    </location>
</feature>
<feature type="transmembrane region" description="Helical" evidence="7">
    <location>
        <begin position="52"/>
        <end position="70"/>
    </location>
</feature>
<reference evidence="9 10" key="1">
    <citation type="journal article" date="2012" name="J. Bacteriol.">
        <title>Genome of Bacillus macauensis ZFHKF-1, a Long-Chain-Forming Bacterium.</title>
        <authorList>
            <person name="Cai L."/>
            <person name="Zhang T."/>
        </authorList>
    </citation>
    <scope>NUCLEOTIDE SEQUENCE [LARGE SCALE GENOMIC DNA]</scope>
    <source>
        <strain evidence="9 10">ZFHKF-1</strain>
    </source>
</reference>
<dbReference type="InterPro" id="IPR004840">
    <property type="entry name" value="Amino_acid_permease_CS"/>
</dbReference>
<dbReference type="PATRIC" id="fig|1196324.3.peg.1534"/>
<dbReference type="PIRSF" id="PIRSF006060">
    <property type="entry name" value="AA_transporter"/>
    <property type="match status" value="1"/>
</dbReference>
<dbReference type="eggNOG" id="COG1113">
    <property type="taxonomic scope" value="Bacteria"/>
</dbReference>
<dbReference type="GO" id="GO:0055085">
    <property type="term" value="P:transmembrane transport"/>
    <property type="evidence" value="ECO:0007669"/>
    <property type="project" value="InterPro"/>
</dbReference>
<dbReference type="AlphaFoldDB" id="I8UFR8"/>
<feature type="transmembrane region" description="Helical" evidence="7">
    <location>
        <begin position="422"/>
        <end position="441"/>
    </location>
</feature>
<dbReference type="Proteomes" id="UP000004080">
    <property type="component" value="Unassembled WGS sequence"/>
</dbReference>
<evidence type="ECO:0000313" key="10">
    <source>
        <dbReference type="Proteomes" id="UP000004080"/>
    </source>
</evidence>
<feature type="transmembrane region" description="Helical" evidence="7">
    <location>
        <begin position="286"/>
        <end position="315"/>
    </location>
</feature>
<evidence type="ECO:0000256" key="1">
    <source>
        <dbReference type="ARBA" id="ARBA00004141"/>
    </source>
</evidence>
<feature type="transmembrane region" description="Helical" evidence="7">
    <location>
        <begin position="366"/>
        <end position="386"/>
    </location>
</feature>
<evidence type="ECO:0000256" key="7">
    <source>
        <dbReference type="SAM" id="Phobius"/>
    </source>
</evidence>
<dbReference type="GO" id="GO:0006865">
    <property type="term" value="P:amino acid transport"/>
    <property type="evidence" value="ECO:0007669"/>
    <property type="project" value="UniProtKB-KW"/>
</dbReference>
<feature type="transmembrane region" description="Helical" evidence="7">
    <location>
        <begin position="398"/>
        <end position="416"/>
    </location>
</feature>
<dbReference type="RefSeq" id="WP_007201595.1">
    <property type="nucleotide sequence ID" value="NZ_AKKV01000024.1"/>
</dbReference>
<dbReference type="PROSITE" id="PS00218">
    <property type="entry name" value="AMINO_ACID_PERMEASE_1"/>
    <property type="match status" value="1"/>
</dbReference>
<name>I8UFR8_9BACL</name>
<sequence>MTKAKGCTSSNPGQQKGHLAWWQLSLMGIGCTIGTGYFLGSSIGIMITGPSIILSFLLAAVGTYGVYHVLAEMTVHDPQKGSFCAYAHKAFGRWAGFSCGWNYWISNVLVMGSQLTALSILTRFWFANVPLWVFAAGYASLALLVVIAGSKGFDRIENIFAVIKVAAIVMFIVIATLALSGMFNGEVTHPGLPTTWHGFFPDGARGFWSSLIYAFYAFGGVEVIGIMALQLKKREDGPKAGKVMLSVLAGIYGISMLLVAVMVFHHEFNDKKSPFVIALSDYHLPFFPHIFNIAIIIAGFSTMAASLFGVTNLLCTMGEERDAPALFAKKVKKLRNLPIASLGLGTAGLVVSVLAALIMPGKIYEYITTAAGILLLYNWLFILFSSRKLLKKQRKHRWILWLSATLVVGSITGTLAEPESRPGFYISILLALLIGVAAFMMHRVWKKNTR</sequence>
<feature type="transmembrane region" description="Helical" evidence="7">
    <location>
        <begin position="161"/>
        <end position="183"/>
    </location>
</feature>
<evidence type="ECO:0000256" key="5">
    <source>
        <dbReference type="ARBA" id="ARBA00022989"/>
    </source>
</evidence>
<dbReference type="EMBL" id="AKKV01000024">
    <property type="protein sequence ID" value="EIT85663.1"/>
    <property type="molecule type" value="Genomic_DNA"/>
</dbReference>
<dbReference type="Pfam" id="PF00324">
    <property type="entry name" value="AA_permease"/>
    <property type="match status" value="1"/>
</dbReference>
<dbReference type="PROSITE" id="PS51257">
    <property type="entry name" value="PROKAR_LIPOPROTEIN"/>
    <property type="match status" value="1"/>
</dbReference>
<dbReference type="Gene3D" id="1.20.1740.10">
    <property type="entry name" value="Amino acid/polyamine transporter I"/>
    <property type="match status" value="1"/>
</dbReference>
<evidence type="ECO:0000313" key="9">
    <source>
        <dbReference type="EMBL" id="EIT85663.1"/>
    </source>
</evidence>
<evidence type="ECO:0000259" key="8">
    <source>
        <dbReference type="Pfam" id="PF00324"/>
    </source>
</evidence>
<keyword evidence="10" id="KW-1185">Reference proteome</keyword>
<dbReference type="InterPro" id="IPR004841">
    <property type="entry name" value="AA-permease/SLC12A_dom"/>
</dbReference>
<dbReference type="STRING" id="1196324.A374_07499"/>
<dbReference type="PANTHER" id="PTHR43495">
    <property type="entry name" value="GABA PERMEASE"/>
    <property type="match status" value="1"/>
</dbReference>
<feature type="transmembrane region" description="Helical" evidence="7">
    <location>
        <begin position="336"/>
        <end position="360"/>
    </location>
</feature>
<keyword evidence="6 7" id="KW-0472">Membrane</keyword>
<dbReference type="GO" id="GO:0005886">
    <property type="term" value="C:plasma membrane"/>
    <property type="evidence" value="ECO:0007669"/>
    <property type="project" value="UniProtKB-SubCell"/>
</dbReference>
<accession>I8UFR8</accession>
<feature type="transmembrane region" description="Helical" evidence="7">
    <location>
        <begin position="20"/>
        <end position="40"/>
    </location>
</feature>
<feature type="transmembrane region" description="Helical" evidence="7">
    <location>
        <begin position="211"/>
        <end position="231"/>
    </location>
</feature>
<keyword evidence="5 7" id="KW-1133">Transmembrane helix</keyword>
<keyword evidence="4" id="KW-0029">Amino-acid transport</keyword>
<organism evidence="9 10">
    <name type="scientific">Fictibacillus macauensis ZFHKF-1</name>
    <dbReference type="NCBI Taxonomy" id="1196324"/>
    <lineage>
        <taxon>Bacteria</taxon>
        <taxon>Bacillati</taxon>
        <taxon>Bacillota</taxon>
        <taxon>Bacilli</taxon>
        <taxon>Bacillales</taxon>
        <taxon>Fictibacillaceae</taxon>
        <taxon>Fictibacillus</taxon>
    </lineage>
</organism>
<keyword evidence="3 7" id="KW-0812">Transmembrane</keyword>
<protein>
    <submittedName>
        <fullName evidence="9">Amino acid permease</fullName>
    </submittedName>
</protein>
<dbReference type="PANTHER" id="PTHR43495:SF5">
    <property type="entry name" value="GAMMA-AMINOBUTYRIC ACID PERMEASE"/>
    <property type="match status" value="1"/>
</dbReference>
<feature type="transmembrane region" description="Helical" evidence="7">
    <location>
        <begin position="243"/>
        <end position="266"/>
    </location>
</feature>
<comment type="subcellular location">
    <subcellularLocation>
        <location evidence="1">Membrane</location>
        <topology evidence="1">Multi-pass membrane protein</topology>
    </subcellularLocation>
</comment>